<sequence>MNKLGGSLGEAVDSFHHKDPVAVEEVVEAAACAKALAEAFARHHTPGMASLKQMNTSKLVLITDNIKI</sequence>
<dbReference type="Proteomes" id="UP000485058">
    <property type="component" value="Unassembled WGS sequence"/>
</dbReference>
<evidence type="ECO:0000313" key="1">
    <source>
        <dbReference type="EMBL" id="GFH24064.1"/>
    </source>
</evidence>
<proteinExistence type="predicted"/>
<dbReference type="AlphaFoldDB" id="A0A699ZZ74"/>
<organism evidence="1 2">
    <name type="scientific">Haematococcus lacustris</name>
    <name type="common">Green alga</name>
    <name type="synonym">Haematococcus pluvialis</name>
    <dbReference type="NCBI Taxonomy" id="44745"/>
    <lineage>
        <taxon>Eukaryota</taxon>
        <taxon>Viridiplantae</taxon>
        <taxon>Chlorophyta</taxon>
        <taxon>core chlorophytes</taxon>
        <taxon>Chlorophyceae</taxon>
        <taxon>CS clade</taxon>
        <taxon>Chlamydomonadales</taxon>
        <taxon>Haematococcaceae</taxon>
        <taxon>Haematococcus</taxon>
    </lineage>
</organism>
<keyword evidence="2" id="KW-1185">Reference proteome</keyword>
<accession>A0A699ZZ74</accession>
<reference evidence="1 2" key="1">
    <citation type="submission" date="2020-02" db="EMBL/GenBank/DDBJ databases">
        <title>Draft genome sequence of Haematococcus lacustris strain NIES-144.</title>
        <authorList>
            <person name="Morimoto D."/>
            <person name="Nakagawa S."/>
            <person name="Yoshida T."/>
            <person name="Sawayama S."/>
        </authorList>
    </citation>
    <scope>NUCLEOTIDE SEQUENCE [LARGE SCALE GENOMIC DNA]</scope>
    <source>
        <strain evidence="1 2">NIES-144</strain>
    </source>
</reference>
<name>A0A699ZZ74_HAELA</name>
<evidence type="ECO:0000313" key="2">
    <source>
        <dbReference type="Proteomes" id="UP000485058"/>
    </source>
</evidence>
<gene>
    <name evidence="1" type="ORF">HaLaN_21784</name>
</gene>
<protein>
    <submittedName>
        <fullName evidence="1">Uncharacterized protein</fullName>
    </submittedName>
</protein>
<comment type="caution">
    <text evidence="1">The sequence shown here is derived from an EMBL/GenBank/DDBJ whole genome shotgun (WGS) entry which is preliminary data.</text>
</comment>
<dbReference type="EMBL" id="BLLF01002433">
    <property type="protein sequence ID" value="GFH24064.1"/>
    <property type="molecule type" value="Genomic_DNA"/>
</dbReference>